<dbReference type="InterPro" id="IPR036901">
    <property type="entry name" value="Asp/Orn_carbamoylTrfase_sf"/>
</dbReference>
<evidence type="ECO:0000313" key="13">
    <source>
        <dbReference type="Proteomes" id="UP000177564"/>
    </source>
</evidence>
<sequence>MVISSNLLNALESFPIPIKHVLRAQDFNREMILAIFQLADILEKGPMPFDIMNGRALVWFGNEASSRTFFSFSRAALDLGGGVMPLFSEFSSQKKGEVLGDTIVTLSTIGPEDIIVLRHPDEDAISRAALVSKVPVINAGSGKEQHPTQALLDAYTIFKTLGRLDDFSIALVGDLKYGRTTNSLSYLLTKFTGIKLYLVSRDALRMKGELRYYLHKHEVDQGCIKVVETSDFQWVVDKVDIIYQTRAQKERSTDAEHGEHEQNPPYIIDRAVAERMKEGARIMHPWPRNDELSREIDYMPQELYIEQMYFGRLIRRALLAIICHHNPISR</sequence>
<evidence type="ECO:0000256" key="7">
    <source>
        <dbReference type="ARBA" id="ARBA00048859"/>
    </source>
</evidence>
<dbReference type="SUPFAM" id="SSF53671">
    <property type="entry name" value="Aspartate/ornithine carbamoyltransferase"/>
    <property type="match status" value="1"/>
</dbReference>
<evidence type="ECO:0000313" key="12">
    <source>
        <dbReference type="EMBL" id="OGC84147.1"/>
    </source>
</evidence>
<evidence type="ECO:0000256" key="2">
    <source>
        <dbReference type="ARBA" id="ARBA00008896"/>
    </source>
</evidence>
<evidence type="ECO:0000256" key="5">
    <source>
        <dbReference type="ARBA" id="ARBA00022975"/>
    </source>
</evidence>
<proteinExistence type="inferred from homology"/>
<keyword evidence="4 9" id="KW-0808">Transferase</keyword>
<evidence type="ECO:0000256" key="6">
    <source>
        <dbReference type="ARBA" id="ARBA00043884"/>
    </source>
</evidence>
<dbReference type="Pfam" id="PF00185">
    <property type="entry name" value="OTCace"/>
    <property type="match status" value="1"/>
</dbReference>
<dbReference type="InterPro" id="IPR006131">
    <property type="entry name" value="Asp_carbamoyltransf_Asp/Orn-bd"/>
</dbReference>
<dbReference type="GO" id="GO:0004070">
    <property type="term" value="F:aspartate carbamoyltransferase activity"/>
    <property type="evidence" value="ECO:0007669"/>
    <property type="project" value="UniProtKB-UniRule"/>
</dbReference>
<dbReference type="PANTHER" id="PTHR45753:SF6">
    <property type="entry name" value="ASPARTATE CARBAMOYLTRANSFERASE"/>
    <property type="match status" value="1"/>
</dbReference>
<evidence type="ECO:0000259" key="10">
    <source>
        <dbReference type="Pfam" id="PF00185"/>
    </source>
</evidence>
<dbReference type="InterPro" id="IPR002082">
    <property type="entry name" value="Asp_carbamoyltransf"/>
</dbReference>
<comment type="pathway">
    <text evidence="1">Pyrimidine metabolism; UMP biosynthesis via de novo pathway; (S)-dihydroorotate from bicarbonate: step 2/3.</text>
</comment>
<evidence type="ECO:0000256" key="1">
    <source>
        <dbReference type="ARBA" id="ARBA00004852"/>
    </source>
</evidence>
<comment type="caution">
    <text evidence="12">The sequence shown here is derived from an EMBL/GenBank/DDBJ whole genome shotgun (WGS) entry which is preliminary data.</text>
</comment>
<evidence type="ECO:0000256" key="9">
    <source>
        <dbReference type="RuleBase" id="RU003634"/>
    </source>
</evidence>
<name>A0A1F4XR18_9BACT</name>
<feature type="domain" description="Aspartate/ornithine carbamoyltransferase Asp/Orn-binding" evidence="10">
    <location>
        <begin position="166"/>
        <end position="321"/>
    </location>
</feature>
<dbReference type="NCBIfam" id="TIGR00670">
    <property type="entry name" value="asp_carb_tr"/>
    <property type="match status" value="1"/>
</dbReference>
<gene>
    <name evidence="12" type="ORF">A3D68_02390</name>
</gene>
<dbReference type="GO" id="GO:0044205">
    <property type="term" value="P:'de novo' UMP biosynthetic process"/>
    <property type="evidence" value="ECO:0007669"/>
    <property type="project" value="UniProtKB-UniPathway"/>
</dbReference>
<accession>A0A1F4XR18</accession>
<dbReference type="PRINTS" id="PR00101">
    <property type="entry name" value="ATCASE"/>
</dbReference>
<feature type="domain" description="Aspartate/ornithine carbamoyltransferase carbamoyl-P binding" evidence="11">
    <location>
        <begin position="19"/>
        <end position="157"/>
    </location>
</feature>
<dbReference type="Gene3D" id="3.40.50.1370">
    <property type="entry name" value="Aspartate/ornithine carbamoyltransferase"/>
    <property type="match status" value="2"/>
</dbReference>
<comment type="catalytic activity">
    <reaction evidence="7">
        <text>carbamoyl phosphate + L-aspartate = N-carbamoyl-L-aspartate + phosphate + H(+)</text>
        <dbReference type="Rhea" id="RHEA:20013"/>
        <dbReference type="ChEBI" id="CHEBI:15378"/>
        <dbReference type="ChEBI" id="CHEBI:29991"/>
        <dbReference type="ChEBI" id="CHEBI:32814"/>
        <dbReference type="ChEBI" id="CHEBI:43474"/>
        <dbReference type="ChEBI" id="CHEBI:58228"/>
        <dbReference type="EC" id="2.1.3.2"/>
    </reaction>
</comment>
<evidence type="ECO:0000256" key="3">
    <source>
        <dbReference type="ARBA" id="ARBA00013008"/>
    </source>
</evidence>
<dbReference type="PANTHER" id="PTHR45753">
    <property type="entry name" value="ORNITHINE CARBAMOYLTRANSFERASE, MITOCHONDRIAL"/>
    <property type="match status" value="1"/>
</dbReference>
<dbReference type="UniPathway" id="UPA00070">
    <property type="reaction ID" value="UER00116"/>
</dbReference>
<dbReference type="InterPro" id="IPR006130">
    <property type="entry name" value="Asp/Orn_carbamoylTrfase"/>
</dbReference>
<dbReference type="PRINTS" id="PR00100">
    <property type="entry name" value="AOTCASE"/>
</dbReference>
<dbReference type="GO" id="GO:0006207">
    <property type="term" value="P:'de novo' pyrimidine nucleobase biosynthetic process"/>
    <property type="evidence" value="ECO:0007669"/>
    <property type="project" value="InterPro"/>
</dbReference>
<organism evidence="12 13">
    <name type="scientific">Candidatus Adlerbacteria bacterium RIFCSPHIGHO2_02_FULL_52_17</name>
    <dbReference type="NCBI Taxonomy" id="1797240"/>
    <lineage>
        <taxon>Bacteria</taxon>
        <taxon>Candidatus Adleribacteriota</taxon>
    </lineage>
</organism>
<dbReference type="Pfam" id="PF02729">
    <property type="entry name" value="OTCace_N"/>
    <property type="match status" value="1"/>
</dbReference>
<comment type="function">
    <text evidence="6">Catalyzes the condensation of carbamoyl phosphate and aspartate to form carbamoyl aspartate and inorganic phosphate, the committed step in the de novo pyrimidine nucleotide biosynthesis pathway.</text>
</comment>
<dbReference type="STRING" id="1797240.A3D68_02390"/>
<dbReference type="EMBL" id="MEWU01000001">
    <property type="protein sequence ID" value="OGC84147.1"/>
    <property type="molecule type" value="Genomic_DNA"/>
</dbReference>
<evidence type="ECO:0000259" key="11">
    <source>
        <dbReference type="Pfam" id="PF02729"/>
    </source>
</evidence>
<dbReference type="InterPro" id="IPR006132">
    <property type="entry name" value="Asp/Orn_carbamoyltranf_P-bd"/>
</dbReference>
<comment type="similarity">
    <text evidence="2">Belongs to the aspartate/ornithine carbamoyltransferase superfamily. ATCase family.</text>
</comment>
<keyword evidence="5" id="KW-0665">Pyrimidine biosynthesis</keyword>
<dbReference type="Proteomes" id="UP000177564">
    <property type="component" value="Unassembled WGS sequence"/>
</dbReference>
<dbReference type="AlphaFoldDB" id="A0A1F4XR18"/>
<dbReference type="EC" id="2.1.3.2" evidence="3 8"/>
<dbReference type="GO" id="GO:0016597">
    <property type="term" value="F:amino acid binding"/>
    <property type="evidence" value="ECO:0007669"/>
    <property type="project" value="InterPro"/>
</dbReference>
<dbReference type="GO" id="GO:0006520">
    <property type="term" value="P:amino acid metabolic process"/>
    <property type="evidence" value="ECO:0007669"/>
    <property type="project" value="InterPro"/>
</dbReference>
<protein>
    <recommendedName>
        <fullName evidence="3 8">Aspartate carbamoyltransferase</fullName>
        <ecNumber evidence="3 8">2.1.3.2</ecNumber>
    </recommendedName>
</protein>
<evidence type="ECO:0000256" key="4">
    <source>
        <dbReference type="ARBA" id="ARBA00022679"/>
    </source>
</evidence>
<evidence type="ECO:0000256" key="8">
    <source>
        <dbReference type="NCBIfam" id="TIGR00670"/>
    </source>
</evidence>
<reference evidence="12 13" key="1">
    <citation type="journal article" date="2016" name="Nat. Commun.">
        <title>Thousands of microbial genomes shed light on interconnected biogeochemical processes in an aquifer system.</title>
        <authorList>
            <person name="Anantharaman K."/>
            <person name="Brown C.T."/>
            <person name="Hug L.A."/>
            <person name="Sharon I."/>
            <person name="Castelle C.J."/>
            <person name="Probst A.J."/>
            <person name="Thomas B.C."/>
            <person name="Singh A."/>
            <person name="Wilkins M.J."/>
            <person name="Karaoz U."/>
            <person name="Brodie E.L."/>
            <person name="Williams K.H."/>
            <person name="Hubbard S.S."/>
            <person name="Banfield J.F."/>
        </authorList>
    </citation>
    <scope>NUCLEOTIDE SEQUENCE [LARGE SCALE GENOMIC DNA]</scope>
</reference>